<evidence type="ECO:0008006" key="3">
    <source>
        <dbReference type="Google" id="ProtNLM"/>
    </source>
</evidence>
<evidence type="ECO:0000313" key="1">
    <source>
        <dbReference type="EMBL" id="GLK90343.1"/>
    </source>
</evidence>
<protein>
    <recommendedName>
        <fullName evidence="3">Peptidase</fullName>
    </recommendedName>
</protein>
<keyword evidence="2" id="KW-1185">Reference proteome</keyword>
<dbReference type="Gene3D" id="3.90.226.10">
    <property type="entry name" value="2-enoyl-CoA Hydratase, Chain A, domain 1"/>
    <property type="match status" value="1"/>
</dbReference>
<dbReference type="AlphaFoldDB" id="A0A9W6NGR5"/>
<gene>
    <name evidence="1" type="ORF">GCM10017655_34060</name>
</gene>
<evidence type="ECO:0000313" key="2">
    <source>
        <dbReference type="Proteomes" id="UP001143328"/>
    </source>
</evidence>
<dbReference type="EMBL" id="BSFN01000010">
    <property type="protein sequence ID" value="GLK90343.1"/>
    <property type="molecule type" value="Genomic_DNA"/>
</dbReference>
<reference evidence="1" key="1">
    <citation type="journal article" date="2014" name="Int. J. Syst. Evol. Microbiol.">
        <title>Complete genome sequence of Corynebacterium casei LMG S-19264T (=DSM 44701T), isolated from a smear-ripened cheese.</title>
        <authorList>
            <consortium name="US DOE Joint Genome Institute (JGI-PGF)"/>
            <person name="Walter F."/>
            <person name="Albersmeier A."/>
            <person name="Kalinowski J."/>
            <person name="Ruckert C."/>
        </authorList>
    </citation>
    <scope>NUCLEOTIDE SEQUENCE</scope>
    <source>
        <strain evidence="1">VKM B-2935</strain>
    </source>
</reference>
<organism evidence="1 2">
    <name type="scientific">Pseudomonas turukhanskensis</name>
    <dbReference type="NCBI Taxonomy" id="1806536"/>
    <lineage>
        <taxon>Bacteria</taxon>
        <taxon>Pseudomonadati</taxon>
        <taxon>Pseudomonadota</taxon>
        <taxon>Gammaproteobacteria</taxon>
        <taxon>Pseudomonadales</taxon>
        <taxon>Pseudomonadaceae</taxon>
        <taxon>Pseudomonas</taxon>
    </lineage>
</organism>
<comment type="caution">
    <text evidence="1">The sequence shown here is derived from an EMBL/GenBank/DDBJ whole genome shotgun (WGS) entry which is preliminary data.</text>
</comment>
<accession>A0A9W6NGR5</accession>
<name>A0A9W6NGR5_9PSED</name>
<reference evidence="1" key="2">
    <citation type="submission" date="2023-01" db="EMBL/GenBank/DDBJ databases">
        <authorList>
            <person name="Sun Q."/>
            <person name="Evtushenko L."/>
        </authorList>
    </citation>
    <scope>NUCLEOTIDE SEQUENCE</scope>
    <source>
        <strain evidence="1">VKM B-2935</strain>
    </source>
</reference>
<dbReference type="InterPro" id="IPR029045">
    <property type="entry name" value="ClpP/crotonase-like_dom_sf"/>
</dbReference>
<dbReference type="RefSeq" id="WP_271196534.1">
    <property type="nucleotide sequence ID" value="NZ_BSFN01000010.1"/>
</dbReference>
<dbReference type="Pfam" id="PF00574">
    <property type="entry name" value="CLP_protease"/>
    <property type="match status" value="1"/>
</dbReference>
<dbReference type="Proteomes" id="UP001143328">
    <property type="component" value="Unassembled WGS sequence"/>
</dbReference>
<proteinExistence type="predicted"/>
<dbReference type="InterPro" id="IPR023562">
    <property type="entry name" value="ClpP/TepA"/>
</dbReference>
<sequence>MTEHIVHFHCQIDQGTTEHFRDCCLEAIEQGASSLLLNLSTTGGSTNFGFTLYTFLKSLPVPLLAINAGNIESMGIIMFLAAQHRITAPHSRFLIHPMNWYFSQSSVDHQRLREYLSSLDNDLARYVKIFELETHAAATKLDIFKCLSAEEKVIAAHESLAYSLAHEMKQPVFADDVKHWKVRGSQHG</sequence>
<dbReference type="SUPFAM" id="SSF52096">
    <property type="entry name" value="ClpP/crotonase"/>
    <property type="match status" value="1"/>
</dbReference>